<comment type="caution">
    <text evidence="2">The sequence shown here is derived from an EMBL/GenBank/DDBJ whole genome shotgun (WGS) entry which is preliminary data.</text>
</comment>
<gene>
    <name evidence="2" type="ORF">M5D96_014119</name>
</gene>
<dbReference type="AlphaFoldDB" id="A0A9P9YAS8"/>
<dbReference type="EMBL" id="JAMKOV010000188">
    <property type="protein sequence ID" value="KAI8033119.1"/>
    <property type="molecule type" value="Genomic_DNA"/>
</dbReference>
<feature type="region of interest" description="Disordered" evidence="1">
    <location>
        <begin position="38"/>
        <end position="77"/>
    </location>
</feature>
<keyword evidence="3" id="KW-1185">Reference proteome</keyword>
<proteinExistence type="predicted"/>
<dbReference type="Proteomes" id="UP001059596">
    <property type="component" value="Unassembled WGS sequence"/>
</dbReference>
<sequence>MRGGFANLRSGGSICTSGAETKVYTNKFNDYFLRQCPGEKRRQNTKTSDKGMKVLSPTKAINRTQPKSYQFRRPKEI</sequence>
<protein>
    <submittedName>
        <fullName evidence="2">Uncharacterized protein</fullName>
    </submittedName>
</protein>
<reference evidence="2" key="1">
    <citation type="journal article" date="2023" name="Genome Biol. Evol.">
        <title>Long-read-based Genome Assembly of Drosophila gunungcola Reveals Fewer Chemosensory Genes in Flower-breeding Species.</title>
        <authorList>
            <person name="Negi A."/>
            <person name="Liao B.Y."/>
            <person name="Yeh S.D."/>
        </authorList>
    </citation>
    <scope>NUCLEOTIDE SEQUENCE</scope>
    <source>
        <strain evidence="2">Sukarami</strain>
    </source>
</reference>
<feature type="compositionally biased region" description="Basic and acidic residues" evidence="1">
    <location>
        <begin position="38"/>
        <end position="52"/>
    </location>
</feature>
<evidence type="ECO:0000313" key="2">
    <source>
        <dbReference type="EMBL" id="KAI8033119.1"/>
    </source>
</evidence>
<name>A0A9P9YAS8_9MUSC</name>
<evidence type="ECO:0000256" key="1">
    <source>
        <dbReference type="SAM" id="MobiDB-lite"/>
    </source>
</evidence>
<accession>A0A9P9YAS8</accession>
<evidence type="ECO:0000313" key="3">
    <source>
        <dbReference type="Proteomes" id="UP001059596"/>
    </source>
</evidence>
<organism evidence="2 3">
    <name type="scientific">Drosophila gunungcola</name>
    <name type="common">fruit fly</name>
    <dbReference type="NCBI Taxonomy" id="103775"/>
    <lineage>
        <taxon>Eukaryota</taxon>
        <taxon>Metazoa</taxon>
        <taxon>Ecdysozoa</taxon>
        <taxon>Arthropoda</taxon>
        <taxon>Hexapoda</taxon>
        <taxon>Insecta</taxon>
        <taxon>Pterygota</taxon>
        <taxon>Neoptera</taxon>
        <taxon>Endopterygota</taxon>
        <taxon>Diptera</taxon>
        <taxon>Brachycera</taxon>
        <taxon>Muscomorpha</taxon>
        <taxon>Ephydroidea</taxon>
        <taxon>Drosophilidae</taxon>
        <taxon>Drosophila</taxon>
        <taxon>Sophophora</taxon>
    </lineage>
</organism>
<feature type="compositionally biased region" description="Polar residues" evidence="1">
    <location>
        <begin position="59"/>
        <end position="68"/>
    </location>
</feature>